<dbReference type="InterPro" id="IPR050859">
    <property type="entry name" value="Class-I_PLP-dep_aminotransf"/>
</dbReference>
<keyword evidence="5" id="KW-0663">Pyridoxal phosphate</keyword>
<comment type="caution">
    <text evidence="7">The sequence shown here is derived from an EMBL/GenBank/DDBJ whole genome shotgun (WGS) entry which is preliminary data.</text>
</comment>
<evidence type="ECO:0000256" key="5">
    <source>
        <dbReference type="ARBA" id="ARBA00022898"/>
    </source>
</evidence>
<dbReference type="PANTHER" id="PTHR42790">
    <property type="entry name" value="AMINOTRANSFERASE"/>
    <property type="match status" value="1"/>
</dbReference>
<keyword evidence="4" id="KW-0808">Transferase</keyword>
<gene>
    <name evidence="7" type="ORF">D9619_000291</name>
</gene>
<dbReference type="OrthoDB" id="691673at2759"/>
<dbReference type="AlphaFoldDB" id="A0A8H5BIM3"/>
<dbReference type="CDD" id="cd00609">
    <property type="entry name" value="AAT_like"/>
    <property type="match status" value="1"/>
</dbReference>
<comment type="similarity">
    <text evidence="2">Belongs to the class-I pyridoxal-phosphate-dependent aminotransferase family.</text>
</comment>
<feature type="domain" description="Aminotransferase class I/classII large" evidence="6">
    <location>
        <begin position="134"/>
        <end position="430"/>
    </location>
</feature>
<dbReference type="InterPro" id="IPR004839">
    <property type="entry name" value="Aminotransferase_I/II_large"/>
</dbReference>
<dbReference type="GO" id="GO:0030170">
    <property type="term" value="F:pyridoxal phosphate binding"/>
    <property type="evidence" value="ECO:0007669"/>
    <property type="project" value="InterPro"/>
</dbReference>
<keyword evidence="8" id="KW-1185">Reference proteome</keyword>
<evidence type="ECO:0000259" key="6">
    <source>
        <dbReference type="Pfam" id="PF00155"/>
    </source>
</evidence>
<organism evidence="7 8">
    <name type="scientific">Psilocybe cf. subviscida</name>
    <dbReference type="NCBI Taxonomy" id="2480587"/>
    <lineage>
        <taxon>Eukaryota</taxon>
        <taxon>Fungi</taxon>
        <taxon>Dikarya</taxon>
        <taxon>Basidiomycota</taxon>
        <taxon>Agaricomycotina</taxon>
        <taxon>Agaricomycetes</taxon>
        <taxon>Agaricomycetidae</taxon>
        <taxon>Agaricales</taxon>
        <taxon>Agaricineae</taxon>
        <taxon>Strophariaceae</taxon>
        <taxon>Psilocybe</taxon>
    </lineage>
</organism>
<dbReference type="PANTHER" id="PTHR42790:SF1">
    <property type="entry name" value="AROMATIC AMINO ACID AMINOTRANSFERASE, HYPOTHETICAL (EUROFUNG)"/>
    <property type="match status" value="1"/>
</dbReference>
<comment type="cofactor">
    <cofactor evidence="1">
        <name>pyridoxal 5'-phosphate</name>
        <dbReference type="ChEBI" id="CHEBI:597326"/>
    </cofactor>
</comment>
<dbReference type="EMBL" id="JAACJJ010000028">
    <property type="protein sequence ID" value="KAF5322822.1"/>
    <property type="molecule type" value="Genomic_DNA"/>
</dbReference>
<evidence type="ECO:0000313" key="8">
    <source>
        <dbReference type="Proteomes" id="UP000567179"/>
    </source>
</evidence>
<sequence length="584" mass="63984">MAFERVSKLPLAYGDAVDVSHHISDVSKARFPSPLKKLAKYLGQPNLLSLAGGLPSPEYFPFESLKADTLAFDSYATAPGSQKAAESASSNRSNSKNNLSWLWNLFAPNKPTVPIGVPKFPSSPTDINLASALQYGVSRGLPQLDAFIKAFTAAVYRPAYANWTTLAHTGNTDGLHKAVETLCNPGEGILMSEWTYPSAIFDAHPYGVNPVPVGMDSQGMSAVALREVLSGWDVQARGGMPRPHVMYIVPVGQNPTGATMLADRKKEIYEICVEYDIIIIEDDPYYFLQEGEYKLPSERALTKAAGKGKATSAPGAQGASGGPLSGEDEAYLKSLVPTFLAFDYQGRVIRLDTFSKTIAPGSRLGWFTCNPVFAERLERLAETSSQAPCGFGQSIITQLLTTWGLSGYTRWVRGLGTEYTERRNFFLDCVAERFNVVRAPKAHTARFAGSDVYFAYEKEAPTASASRWFSEKTGFADPRPTKAHLFSFVPPTSGMFVWVSLNFEGHPKLADEGQQSLEMKLWVKLAEAGLLLSPGEIFSSVSLPDNPQELPGHFRLSFSFNPYDEIKRAIDIFAAELKKFNAEE</sequence>
<dbReference type="SUPFAM" id="SSF53383">
    <property type="entry name" value="PLP-dependent transferases"/>
    <property type="match status" value="1"/>
</dbReference>
<proteinExistence type="inferred from homology"/>
<evidence type="ECO:0000313" key="7">
    <source>
        <dbReference type="EMBL" id="KAF5322822.1"/>
    </source>
</evidence>
<name>A0A8H5BIM3_9AGAR</name>
<evidence type="ECO:0000256" key="2">
    <source>
        <dbReference type="ARBA" id="ARBA00007441"/>
    </source>
</evidence>
<dbReference type="Pfam" id="PF00155">
    <property type="entry name" value="Aminotran_1_2"/>
    <property type="match status" value="1"/>
</dbReference>
<dbReference type="GO" id="GO:0008483">
    <property type="term" value="F:transaminase activity"/>
    <property type="evidence" value="ECO:0007669"/>
    <property type="project" value="UniProtKB-KW"/>
</dbReference>
<evidence type="ECO:0000256" key="1">
    <source>
        <dbReference type="ARBA" id="ARBA00001933"/>
    </source>
</evidence>
<evidence type="ECO:0000256" key="4">
    <source>
        <dbReference type="ARBA" id="ARBA00022679"/>
    </source>
</evidence>
<dbReference type="Proteomes" id="UP000567179">
    <property type="component" value="Unassembled WGS sequence"/>
</dbReference>
<reference evidence="7 8" key="1">
    <citation type="journal article" date="2020" name="ISME J.">
        <title>Uncovering the hidden diversity of litter-decomposition mechanisms in mushroom-forming fungi.</title>
        <authorList>
            <person name="Floudas D."/>
            <person name="Bentzer J."/>
            <person name="Ahren D."/>
            <person name="Johansson T."/>
            <person name="Persson P."/>
            <person name="Tunlid A."/>
        </authorList>
    </citation>
    <scope>NUCLEOTIDE SEQUENCE [LARGE SCALE GENOMIC DNA]</scope>
    <source>
        <strain evidence="7 8">CBS 101986</strain>
    </source>
</reference>
<dbReference type="GO" id="GO:1901605">
    <property type="term" value="P:alpha-amino acid metabolic process"/>
    <property type="evidence" value="ECO:0007669"/>
    <property type="project" value="TreeGrafter"/>
</dbReference>
<evidence type="ECO:0000256" key="3">
    <source>
        <dbReference type="ARBA" id="ARBA00022576"/>
    </source>
</evidence>
<dbReference type="InterPro" id="IPR015421">
    <property type="entry name" value="PyrdxlP-dep_Trfase_major"/>
</dbReference>
<keyword evidence="3" id="KW-0032">Aminotransferase</keyword>
<dbReference type="Gene3D" id="3.40.640.10">
    <property type="entry name" value="Type I PLP-dependent aspartate aminotransferase-like (Major domain)"/>
    <property type="match status" value="1"/>
</dbReference>
<accession>A0A8H5BIM3</accession>
<dbReference type="InterPro" id="IPR015424">
    <property type="entry name" value="PyrdxlP-dep_Trfase"/>
</dbReference>
<protein>
    <recommendedName>
        <fullName evidence="6">Aminotransferase class I/classII large domain-containing protein</fullName>
    </recommendedName>
</protein>